<organism evidence="1 2">
    <name type="scientific">Boeremia exigua</name>
    <dbReference type="NCBI Taxonomy" id="749465"/>
    <lineage>
        <taxon>Eukaryota</taxon>
        <taxon>Fungi</taxon>
        <taxon>Dikarya</taxon>
        <taxon>Ascomycota</taxon>
        <taxon>Pezizomycotina</taxon>
        <taxon>Dothideomycetes</taxon>
        <taxon>Pleosporomycetidae</taxon>
        <taxon>Pleosporales</taxon>
        <taxon>Pleosporineae</taxon>
        <taxon>Didymellaceae</taxon>
        <taxon>Boeremia</taxon>
    </lineage>
</organism>
<sequence length="937" mass="103379">MFKHKRRSVHSPFASTQPAPVSRPTATAARARASSMGSVGEQTSAAYVDSVMAGGSPDADAKVHKDAGTPNYEPVAMDFAVLQEGINGSHTPVTTSPSKADASWLSDDDTAAAPPDIAVRRDISQHVPLRTSSSDFTTKIKRRSLLGRSSRKSSLSQDSPAPAQVMPETRRLVMPETPESQKSFQVGSSRRDSIAGQSSVRAASTAPTTMRSSADSIVSQDSFTPSMATSALAPLQQKTVLEDGDRLSPLLEDDPRSWDLVEPEEEDRKVFSLESRSEQLFSKQHLTAIFKDTPSLLRFTSFLSVARPKSVPVLIYYLDALKALRAINYANAVAEALEPIPNLEFTDSQARPTVNGVLEEKARQAFDVLVRDDLPAFITHIFTQVVSVSISKRVTGTLPPLLREASEGLAEVFCLTDPSRKDNPIIFASEEFHRTTQYGVSYAIGRNCRFLQGPKTNRTSVARFREMCMQGKEHSEVFLNYRRDGSPFMNLLMQAPLLDSRGNLRYFIGAQIDVSGLVKDATDLDAFQQLLDEEEGNTPSEEPKDEFQELCEMFNHAELDAVRKFGGNMHRDHLEDQDDKSNGIQRPRLLIQDQSTFDVESAEKPPPKPEGRLAGPYKHYLLVRPSPSLRILFTSPSLRVPGILQSHFLERIGGSNRVRESVRDALGDGSRGVTAKIRWLPHAVQNLETSYEEGRPRWIHCTPLLGANGSVGIWMIVIVDEEKHALPNRRFRQAPPVASDVRKPQHVTPSGMPRDINSRMDNVDLTEDGYRDYYGNGSRVASPTGDRQSERNGMATHRNMLLDSMRSPPSPRRSINEQRAVNNHSSANSVRENHSIDSDGGVCGVSTDEINHSKGEERVGSVWSAVSEGSGIVKTTTIEIRDEAAESAESAESSARSSVIPKEWEEMLQFKAGEEGFGLMTMVIEQGRLAKANRRAC</sequence>
<comment type="caution">
    <text evidence="1">The sequence shown here is derived from an EMBL/GenBank/DDBJ whole genome shotgun (WGS) entry which is preliminary data.</text>
</comment>
<evidence type="ECO:0000313" key="1">
    <source>
        <dbReference type="EMBL" id="KAJ8107168.1"/>
    </source>
</evidence>
<name>A0ACC2HWJ0_9PLEO</name>
<reference evidence="1" key="1">
    <citation type="submission" date="2022-11" db="EMBL/GenBank/DDBJ databases">
        <title>Genome Sequence of Boeremia exigua.</title>
        <authorList>
            <person name="Buettner E."/>
        </authorList>
    </citation>
    <scope>NUCLEOTIDE SEQUENCE</scope>
    <source>
        <strain evidence="1">CU02</strain>
    </source>
</reference>
<dbReference type="Proteomes" id="UP001153331">
    <property type="component" value="Unassembled WGS sequence"/>
</dbReference>
<evidence type="ECO:0000313" key="2">
    <source>
        <dbReference type="Proteomes" id="UP001153331"/>
    </source>
</evidence>
<dbReference type="EMBL" id="JAPHNI010000990">
    <property type="protein sequence ID" value="KAJ8107168.1"/>
    <property type="molecule type" value="Genomic_DNA"/>
</dbReference>
<protein>
    <submittedName>
        <fullName evidence="1">Uncharacterized protein</fullName>
    </submittedName>
</protein>
<keyword evidence="2" id="KW-1185">Reference proteome</keyword>
<accession>A0ACC2HWJ0</accession>
<gene>
    <name evidence="1" type="ORF">OPT61_g9052</name>
</gene>
<proteinExistence type="predicted"/>